<comment type="catalytic activity">
    <reaction evidence="17 19">
        <text>alpha-ribazole + adenosylcob(III)inamide-GDP = adenosylcob(III)alamin + GMP + H(+)</text>
        <dbReference type="Rhea" id="RHEA:16049"/>
        <dbReference type="ChEBI" id="CHEBI:10329"/>
        <dbReference type="ChEBI" id="CHEBI:15378"/>
        <dbReference type="ChEBI" id="CHEBI:18408"/>
        <dbReference type="ChEBI" id="CHEBI:58115"/>
        <dbReference type="ChEBI" id="CHEBI:60487"/>
        <dbReference type="EC" id="2.7.8.26"/>
    </reaction>
</comment>
<keyword evidence="12 19" id="KW-1133">Transmembrane helix</keyword>
<evidence type="ECO:0000256" key="19">
    <source>
        <dbReference type="HAMAP-Rule" id="MF_00719"/>
    </source>
</evidence>
<dbReference type="AlphaFoldDB" id="A0A847SD69"/>
<dbReference type="GO" id="GO:0051073">
    <property type="term" value="F:adenosylcobinamide-GDP ribazoletransferase activity"/>
    <property type="evidence" value="ECO:0007669"/>
    <property type="project" value="UniProtKB-UniRule"/>
</dbReference>
<evidence type="ECO:0000256" key="10">
    <source>
        <dbReference type="ARBA" id="ARBA00022692"/>
    </source>
</evidence>
<evidence type="ECO:0000256" key="18">
    <source>
        <dbReference type="ARBA" id="ARBA00049504"/>
    </source>
</evidence>
<dbReference type="EMBL" id="JABAIM010000001">
    <property type="protein sequence ID" value="NLR75269.1"/>
    <property type="molecule type" value="Genomic_DNA"/>
</dbReference>
<feature type="transmembrane region" description="Helical" evidence="19">
    <location>
        <begin position="58"/>
        <end position="76"/>
    </location>
</feature>
<evidence type="ECO:0000256" key="14">
    <source>
        <dbReference type="ARBA" id="ARBA00025228"/>
    </source>
</evidence>
<evidence type="ECO:0000256" key="11">
    <source>
        <dbReference type="ARBA" id="ARBA00022842"/>
    </source>
</evidence>
<organism evidence="20 21">
    <name type="scientific">Leeia aquatica</name>
    <dbReference type="NCBI Taxonomy" id="2725557"/>
    <lineage>
        <taxon>Bacteria</taxon>
        <taxon>Pseudomonadati</taxon>
        <taxon>Pseudomonadota</taxon>
        <taxon>Betaproteobacteria</taxon>
        <taxon>Neisseriales</taxon>
        <taxon>Leeiaceae</taxon>
        <taxon>Leeia</taxon>
    </lineage>
</organism>
<evidence type="ECO:0000256" key="7">
    <source>
        <dbReference type="ARBA" id="ARBA00022475"/>
    </source>
</evidence>
<evidence type="ECO:0000313" key="20">
    <source>
        <dbReference type="EMBL" id="NLR75269.1"/>
    </source>
</evidence>
<dbReference type="NCBIfam" id="TIGR00317">
    <property type="entry name" value="cobS"/>
    <property type="match status" value="1"/>
</dbReference>
<evidence type="ECO:0000313" key="21">
    <source>
        <dbReference type="Proteomes" id="UP000587991"/>
    </source>
</evidence>
<evidence type="ECO:0000256" key="2">
    <source>
        <dbReference type="ARBA" id="ARBA00004651"/>
    </source>
</evidence>
<evidence type="ECO:0000256" key="8">
    <source>
        <dbReference type="ARBA" id="ARBA00022573"/>
    </source>
</evidence>
<keyword evidence="8 19" id="KW-0169">Cobalamin biosynthesis</keyword>
<comment type="caution">
    <text evidence="20">The sequence shown here is derived from an EMBL/GenBank/DDBJ whole genome shotgun (WGS) entry which is preliminary data.</text>
</comment>
<dbReference type="InterPro" id="IPR003805">
    <property type="entry name" value="CobS"/>
</dbReference>
<dbReference type="GO" id="GO:0005886">
    <property type="term" value="C:plasma membrane"/>
    <property type="evidence" value="ECO:0007669"/>
    <property type="project" value="UniProtKB-SubCell"/>
</dbReference>
<evidence type="ECO:0000256" key="6">
    <source>
        <dbReference type="ARBA" id="ARBA00015850"/>
    </source>
</evidence>
<evidence type="ECO:0000256" key="4">
    <source>
        <dbReference type="ARBA" id="ARBA00010561"/>
    </source>
</evidence>
<evidence type="ECO:0000256" key="15">
    <source>
        <dbReference type="ARBA" id="ARBA00032605"/>
    </source>
</evidence>
<dbReference type="UniPathway" id="UPA00148">
    <property type="reaction ID" value="UER00238"/>
</dbReference>
<keyword evidence="13 19" id="KW-0472">Membrane</keyword>
<comment type="similarity">
    <text evidence="4 19">Belongs to the CobS family.</text>
</comment>
<dbReference type="Pfam" id="PF02654">
    <property type="entry name" value="CobS"/>
    <property type="match status" value="1"/>
</dbReference>
<keyword evidence="10 19" id="KW-0812">Transmembrane</keyword>
<comment type="caution">
    <text evidence="19">Lacks conserved residue(s) required for the propagation of feature annotation.</text>
</comment>
<dbReference type="EC" id="2.7.8.26" evidence="5 19"/>
<dbReference type="GO" id="GO:0009236">
    <property type="term" value="P:cobalamin biosynthetic process"/>
    <property type="evidence" value="ECO:0007669"/>
    <property type="project" value="UniProtKB-UniRule"/>
</dbReference>
<evidence type="ECO:0000256" key="3">
    <source>
        <dbReference type="ARBA" id="ARBA00004663"/>
    </source>
</evidence>
<protein>
    <recommendedName>
        <fullName evidence="6 19">Adenosylcobinamide-GDP ribazoletransferase</fullName>
        <ecNumber evidence="5 19">2.7.8.26</ecNumber>
    </recommendedName>
    <alternativeName>
        <fullName evidence="16 19">Cobalamin synthase</fullName>
    </alternativeName>
    <alternativeName>
        <fullName evidence="15 19">Cobalamin-5'-phosphate synthase</fullName>
    </alternativeName>
</protein>
<dbReference type="HAMAP" id="MF_00719">
    <property type="entry name" value="CobS"/>
    <property type="match status" value="1"/>
</dbReference>
<keyword evidence="21" id="KW-1185">Reference proteome</keyword>
<dbReference type="PANTHER" id="PTHR34148">
    <property type="entry name" value="ADENOSYLCOBINAMIDE-GDP RIBAZOLETRANSFERASE"/>
    <property type="match status" value="1"/>
</dbReference>
<comment type="subcellular location">
    <subcellularLocation>
        <location evidence="2 19">Cell membrane</location>
        <topology evidence="2 19">Multi-pass membrane protein</topology>
    </subcellularLocation>
</comment>
<evidence type="ECO:0000256" key="16">
    <source>
        <dbReference type="ARBA" id="ARBA00032853"/>
    </source>
</evidence>
<evidence type="ECO:0000256" key="9">
    <source>
        <dbReference type="ARBA" id="ARBA00022679"/>
    </source>
</evidence>
<proteinExistence type="inferred from homology"/>
<reference evidence="20 21" key="1">
    <citation type="submission" date="2020-04" db="EMBL/GenBank/DDBJ databases">
        <title>Draft genome of Leeia sp. IMCC25680.</title>
        <authorList>
            <person name="Song J."/>
            <person name="Cho J.-C."/>
        </authorList>
    </citation>
    <scope>NUCLEOTIDE SEQUENCE [LARGE SCALE GENOMIC DNA]</scope>
    <source>
        <strain evidence="20 21">IMCC25680</strain>
    </source>
</reference>
<accession>A0A847SD69</accession>
<feature type="transmembrane region" description="Helical" evidence="19">
    <location>
        <begin position="24"/>
        <end position="46"/>
    </location>
</feature>
<dbReference type="Proteomes" id="UP000587991">
    <property type="component" value="Unassembled WGS sequence"/>
</dbReference>
<evidence type="ECO:0000256" key="1">
    <source>
        <dbReference type="ARBA" id="ARBA00001946"/>
    </source>
</evidence>
<evidence type="ECO:0000256" key="13">
    <source>
        <dbReference type="ARBA" id="ARBA00023136"/>
    </source>
</evidence>
<dbReference type="PANTHER" id="PTHR34148:SF1">
    <property type="entry name" value="ADENOSYLCOBINAMIDE-GDP RIBAZOLETRANSFERASE"/>
    <property type="match status" value="1"/>
</dbReference>
<sequence length="245" mass="26861">MRLILAIQFLTRLPTPQIRAFSPALLTAAAIWFPLVGLLIGGLLWLTGSLASAVDPWLAALFVTSLWIAVTGGLHLDGLADLADALGAAHRDPERLLAVMKDPHLGSFGVLALLQQVLAKLILCRLLLTSPWLPALILIPAWARWGVLYWSHRLPPLAPGMAEAFRWHLRPLHYWVWLLPLAALSAWLAPALLLAPALVWLWARYLLRRVGGVSGDCLGAGIERVESGLLLAAVVWPLLQQRIPF</sequence>
<name>A0A847SD69_9NEIS</name>
<evidence type="ECO:0000256" key="17">
    <source>
        <dbReference type="ARBA" id="ARBA00048623"/>
    </source>
</evidence>
<gene>
    <name evidence="19 20" type="primary">cobS</name>
    <name evidence="20" type="ORF">HF682_08865</name>
</gene>
<evidence type="ECO:0000256" key="5">
    <source>
        <dbReference type="ARBA" id="ARBA00013200"/>
    </source>
</evidence>
<evidence type="ECO:0000256" key="12">
    <source>
        <dbReference type="ARBA" id="ARBA00022989"/>
    </source>
</evidence>
<keyword evidence="7 19" id="KW-1003">Cell membrane</keyword>
<comment type="catalytic activity">
    <reaction evidence="18 19">
        <text>alpha-ribazole 5'-phosphate + adenosylcob(III)inamide-GDP = adenosylcob(III)alamin 5'-phosphate + GMP + H(+)</text>
        <dbReference type="Rhea" id="RHEA:23560"/>
        <dbReference type="ChEBI" id="CHEBI:15378"/>
        <dbReference type="ChEBI" id="CHEBI:57918"/>
        <dbReference type="ChEBI" id="CHEBI:58115"/>
        <dbReference type="ChEBI" id="CHEBI:60487"/>
        <dbReference type="ChEBI" id="CHEBI:60493"/>
        <dbReference type="EC" id="2.7.8.26"/>
    </reaction>
</comment>
<feature type="transmembrane region" description="Helical" evidence="19">
    <location>
        <begin position="172"/>
        <end position="202"/>
    </location>
</feature>
<comment type="cofactor">
    <cofactor evidence="1 19">
        <name>Mg(2+)</name>
        <dbReference type="ChEBI" id="CHEBI:18420"/>
    </cofactor>
</comment>
<comment type="pathway">
    <text evidence="3 19">Cofactor biosynthesis; adenosylcobalamin biosynthesis; adenosylcobalamin from cob(II)yrinate a,c-diamide: step 7/7.</text>
</comment>
<keyword evidence="9 19" id="KW-0808">Transferase</keyword>
<comment type="function">
    <text evidence="14 19">Joins adenosylcobinamide-GDP and alpha-ribazole to generate adenosylcobalamin (Ado-cobalamin). Also synthesizes adenosylcobalamin 5'-phosphate from adenosylcobinamide-GDP and alpha-ribazole 5'-phosphate.</text>
</comment>
<dbReference type="GO" id="GO:0008818">
    <property type="term" value="F:cobalamin 5'-phosphate synthase activity"/>
    <property type="evidence" value="ECO:0007669"/>
    <property type="project" value="UniProtKB-UniRule"/>
</dbReference>
<keyword evidence="11 19" id="KW-0460">Magnesium</keyword>